<dbReference type="GO" id="GO:0016020">
    <property type="term" value="C:membrane"/>
    <property type="evidence" value="ECO:0007669"/>
    <property type="project" value="TreeGrafter"/>
</dbReference>
<dbReference type="Pfam" id="PF00561">
    <property type="entry name" value="Abhydrolase_1"/>
    <property type="match status" value="1"/>
</dbReference>
<proteinExistence type="predicted"/>
<dbReference type="Proteomes" id="UP000664521">
    <property type="component" value="Unassembled WGS sequence"/>
</dbReference>
<protein>
    <recommendedName>
        <fullName evidence="2">AB hydrolase-1 domain-containing protein</fullName>
    </recommendedName>
</protein>
<dbReference type="PRINTS" id="PR00111">
    <property type="entry name" value="ABHYDROLASE"/>
</dbReference>
<evidence type="ECO:0000313" key="4">
    <source>
        <dbReference type="Proteomes" id="UP000664521"/>
    </source>
</evidence>
<dbReference type="InterPro" id="IPR000073">
    <property type="entry name" value="AB_hydrolase_1"/>
</dbReference>
<comment type="caution">
    <text evidence="3">The sequence shown here is derived from an EMBL/GenBank/DDBJ whole genome shotgun (WGS) entry which is preliminary data.</text>
</comment>
<dbReference type="SUPFAM" id="SSF53474">
    <property type="entry name" value="alpha/beta-Hydrolases"/>
    <property type="match status" value="1"/>
</dbReference>
<dbReference type="OrthoDB" id="190201at2759"/>
<feature type="signal peptide" evidence="1">
    <location>
        <begin position="1"/>
        <end position="16"/>
    </location>
</feature>
<sequence>MRSVGLLLGTVHYVAAVAILPTAETAENCKNMTFTVEASATHIIVDTPSDAELSSTDNLNAYLQNLPVAVLNGVPGNRSGTFHLAAVYCVPSSTTSDTTTQFQSPSDSDQNPPLQILIHGSTYTKEYWDRGAWNDGNSTYSWRTAANSAGYATVAIDKLGSGASSHPDPVLDIQLPLQMETIHAVIKQIKSGKVGIPISGTYILVGHASGSSLGASLAQTYPDDVDALVLTGYSSGSSANTSLILAQEYEPAATSDSKRFGNLSYGYLLGNSLAARTTTLYYEGHYDPAIAVSDYSSRGVQALGERFSLGPKTVPAFKGKVLVLTGANDQVVCGSTPARMCSLVPDAVMNVNTTFSSSTGFEYYIPQTGRNVNWHYKAPVTFDVTFEKLDYLLGRSSPGWRVNADELSDG</sequence>
<dbReference type="PANTHER" id="PTHR43798:SF33">
    <property type="entry name" value="HYDROLASE, PUTATIVE (AFU_ORTHOLOGUE AFUA_2G14860)-RELATED"/>
    <property type="match status" value="1"/>
</dbReference>
<keyword evidence="1" id="KW-0732">Signal</keyword>
<gene>
    <name evidence="3" type="ORF">HETSPECPRED_007901</name>
</gene>
<keyword evidence="4" id="KW-1185">Reference proteome</keyword>
<organism evidence="3 4">
    <name type="scientific">Heterodermia speciosa</name>
    <dbReference type="NCBI Taxonomy" id="116794"/>
    <lineage>
        <taxon>Eukaryota</taxon>
        <taxon>Fungi</taxon>
        <taxon>Dikarya</taxon>
        <taxon>Ascomycota</taxon>
        <taxon>Pezizomycotina</taxon>
        <taxon>Lecanoromycetes</taxon>
        <taxon>OSLEUM clade</taxon>
        <taxon>Lecanoromycetidae</taxon>
        <taxon>Caliciales</taxon>
        <taxon>Physciaceae</taxon>
        <taxon>Heterodermia</taxon>
    </lineage>
</organism>
<dbReference type="Gene3D" id="3.40.50.1820">
    <property type="entry name" value="alpha/beta hydrolase"/>
    <property type="match status" value="1"/>
</dbReference>
<evidence type="ECO:0000259" key="2">
    <source>
        <dbReference type="Pfam" id="PF00561"/>
    </source>
</evidence>
<reference evidence="3" key="1">
    <citation type="submission" date="2021-03" db="EMBL/GenBank/DDBJ databases">
        <authorList>
            <person name="Tagirdzhanova G."/>
        </authorList>
    </citation>
    <scope>NUCLEOTIDE SEQUENCE</scope>
</reference>
<evidence type="ECO:0000256" key="1">
    <source>
        <dbReference type="SAM" id="SignalP"/>
    </source>
</evidence>
<evidence type="ECO:0000313" key="3">
    <source>
        <dbReference type="EMBL" id="CAF9931545.1"/>
    </source>
</evidence>
<dbReference type="AlphaFoldDB" id="A0A8H3FWX6"/>
<dbReference type="EMBL" id="CAJPDS010000059">
    <property type="protein sequence ID" value="CAF9931545.1"/>
    <property type="molecule type" value="Genomic_DNA"/>
</dbReference>
<dbReference type="PANTHER" id="PTHR43798">
    <property type="entry name" value="MONOACYLGLYCEROL LIPASE"/>
    <property type="match status" value="1"/>
</dbReference>
<dbReference type="InterPro" id="IPR029058">
    <property type="entry name" value="AB_hydrolase_fold"/>
</dbReference>
<feature type="chain" id="PRO_5034456866" description="AB hydrolase-1 domain-containing protein" evidence="1">
    <location>
        <begin position="17"/>
        <end position="410"/>
    </location>
</feature>
<name>A0A8H3FWX6_9LECA</name>
<accession>A0A8H3FWX6</accession>
<dbReference type="InterPro" id="IPR050266">
    <property type="entry name" value="AB_hydrolase_sf"/>
</dbReference>
<feature type="domain" description="AB hydrolase-1" evidence="2">
    <location>
        <begin position="137"/>
        <end position="346"/>
    </location>
</feature>